<dbReference type="STRING" id="195522.BD01_1319"/>
<accession>W8P5Y3</accession>
<dbReference type="InterPro" id="IPR003675">
    <property type="entry name" value="Rce1/LyrA-like_dom"/>
</dbReference>
<dbReference type="RefSeq" id="WP_042691064.1">
    <property type="nucleotide sequence ID" value="NZ_CP007264.1"/>
</dbReference>
<proteinExistence type="predicted"/>
<feature type="transmembrane region" description="Helical" evidence="1">
    <location>
        <begin position="32"/>
        <end position="52"/>
    </location>
</feature>
<name>W8P5Y3_9EURY</name>
<dbReference type="EMBL" id="CP007264">
    <property type="protein sequence ID" value="AHL22930.1"/>
    <property type="molecule type" value="Genomic_DNA"/>
</dbReference>
<dbReference type="GO" id="GO:0080120">
    <property type="term" value="P:CAAX-box protein maturation"/>
    <property type="evidence" value="ECO:0007669"/>
    <property type="project" value="UniProtKB-ARBA"/>
</dbReference>
<organism evidence="3 4">
    <name type="scientific">Thermococcus nautili</name>
    <dbReference type="NCBI Taxonomy" id="195522"/>
    <lineage>
        <taxon>Archaea</taxon>
        <taxon>Methanobacteriati</taxon>
        <taxon>Methanobacteriota</taxon>
        <taxon>Thermococci</taxon>
        <taxon>Thermococcales</taxon>
        <taxon>Thermococcaceae</taxon>
        <taxon>Thermococcus</taxon>
    </lineage>
</organism>
<feature type="domain" description="CAAX prenyl protease 2/Lysostaphin resistance protein A-like" evidence="2">
    <location>
        <begin position="100"/>
        <end position="191"/>
    </location>
</feature>
<evidence type="ECO:0000259" key="2">
    <source>
        <dbReference type="Pfam" id="PF02517"/>
    </source>
</evidence>
<dbReference type="GeneID" id="24957666"/>
<dbReference type="HOGENOM" id="CLU_113186_0_0_2"/>
<keyword evidence="1" id="KW-0472">Membrane</keyword>
<keyword evidence="1" id="KW-1133">Transmembrane helix</keyword>
<feature type="transmembrane region" description="Helical" evidence="1">
    <location>
        <begin position="130"/>
        <end position="149"/>
    </location>
</feature>
<keyword evidence="4" id="KW-1185">Reference proteome</keyword>
<evidence type="ECO:0000313" key="4">
    <source>
        <dbReference type="Proteomes" id="UP000019434"/>
    </source>
</evidence>
<keyword evidence="3" id="KW-0645">Protease</keyword>
<evidence type="ECO:0000256" key="1">
    <source>
        <dbReference type="SAM" id="Phobius"/>
    </source>
</evidence>
<dbReference type="Pfam" id="PF02517">
    <property type="entry name" value="Rce1-like"/>
    <property type="match status" value="1"/>
</dbReference>
<dbReference type="Proteomes" id="UP000019434">
    <property type="component" value="Chromosome"/>
</dbReference>
<dbReference type="OrthoDB" id="99367at2157"/>
<keyword evidence="3" id="KW-0378">Hydrolase</keyword>
<evidence type="ECO:0000313" key="3">
    <source>
        <dbReference type="EMBL" id="AHL22930.1"/>
    </source>
</evidence>
<dbReference type="GO" id="GO:0004175">
    <property type="term" value="F:endopeptidase activity"/>
    <property type="evidence" value="ECO:0007669"/>
    <property type="project" value="UniProtKB-ARBA"/>
</dbReference>
<dbReference type="GO" id="GO:0006508">
    <property type="term" value="P:proteolysis"/>
    <property type="evidence" value="ECO:0007669"/>
    <property type="project" value="UniProtKB-KW"/>
</dbReference>
<keyword evidence="1" id="KW-0812">Transmembrane</keyword>
<gene>
    <name evidence="3" type="ORF">BD01_1319</name>
</gene>
<dbReference type="AlphaFoldDB" id="W8P5Y3"/>
<feature type="transmembrane region" description="Helical" evidence="1">
    <location>
        <begin position="156"/>
        <end position="174"/>
    </location>
</feature>
<protein>
    <submittedName>
        <fullName evidence="3">Zinc-dependent protease, putative</fullName>
    </submittedName>
</protein>
<dbReference type="eggNOG" id="arCOG02766">
    <property type="taxonomic scope" value="Archaea"/>
</dbReference>
<feature type="transmembrane region" description="Helical" evidence="1">
    <location>
        <begin position="64"/>
        <end position="84"/>
    </location>
</feature>
<reference evidence="3 4" key="1">
    <citation type="submission" date="2014-02" db="EMBL/GenBank/DDBJ databases">
        <title>Genome Sequence of an Hyperthermophilic Archaeon, Thermococcus nautili 30-1, producing viral vesicles.</title>
        <authorList>
            <person name="Oberto J."/>
            <person name="Gaudin M."/>
            <person name="Cossu M."/>
            <person name="Gorlas A."/>
            <person name="Slesarev A."/>
            <person name="Marguet E."/>
            <person name="Forterre P."/>
        </authorList>
    </citation>
    <scope>NUCLEOTIDE SEQUENCE [LARGE SCALE GENOMIC DNA]</scope>
    <source>
        <strain evidence="3 4">30-1</strain>
    </source>
</reference>
<sequence length="206" mass="22344">MVEFFLALLLWLSVFVPSSMLASITAKRNPQRAGSVMQVSMLLISTAAIWLMGGPGKFGLFQGWSFVFPAFLLGFGVSLVLNLSQRDAGVPEFLPEGIGRFALLLLLAPLGEEVFNRGLVEGYLLSHGHLWSAILFSAFLFALPHWMAVEGSKGERAYTVLGAFVIGSLAGYFFALGGLVPAFILHSSANFAGLTVLKLRKTPRYK</sequence>
<dbReference type="KEGG" id="tnu:BD01_1319"/>